<comment type="similarity">
    <text evidence="3">Belongs to the SelA family.</text>
</comment>
<keyword evidence="2 4" id="KW-0663">Pyridoxal phosphate</keyword>
<dbReference type="FunFam" id="3.40.640.10:FF:000056">
    <property type="entry name" value="SelA-like pyridoxal phosphate-dependent enzyme"/>
    <property type="match status" value="1"/>
</dbReference>
<evidence type="ECO:0000256" key="3">
    <source>
        <dbReference type="ARBA" id="ARBA00044507"/>
    </source>
</evidence>
<organism evidence="5 6">
    <name type="scientific">Pluralibacter gergoviae</name>
    <name type="common">Enterobacter gergoviae</name>
    <dbReference type="NCBI Taxonomy" id="61647"/>
    <lineage>
        <taxon>Bacteria</taxon>
        <taxon>Pseudomonadati</taxon>
        <taxon>Pseudomonadota</taxon>
        <taxon>Gammaproteobacteria</taxon>
        <taxon>Enterobacterales</taxon>
        <taxon>Enterobacteriaceae</taxon>
        <taxon>Pluralibacter</taxon>
    </lineage>
</organism>
<gene>
    <name evidence="5" type="ORF">ABW06_03455</name>
</gene>
<evidence type="ECO:0000256" key="2">
    <source>
        <dbReference type="ARBA" id="ARBA00022898"/>
    </source>
</evidence>
<dbReference type="PATRIC" id="fig|61647.15.peg.3014"/>
<evidence type="ECO:0000256" key="4">
    <source>
        <dbReference type="PIRSR" id="PIRSR618319-50"/>
    </source>
</evidence>
<dbReference type="Proteomes" id="UP000036196">
    <property type="component" value="Unassembled WGS sequence"/>
</dbReference>
<dbReference type="GO" id="GO:0004125">
    <property type="term" value="F:L-seryl-tRNA(Sec) selenium transferase activity"/>
    <property type="evidence" value="ECO:0007669"/>
    <property type="project" value="TreeGrafter"/>
</dbReference>
<dbReference type="InterPro" id="IPR015424">
    <property type="entry name" value="PyrdxlP-dep_Trfase"/>
</dbReference>
<feature type="modified residue" description="N6-(pyridoxal phosphate)lysine" evidence="4">
    <location>
        <position position="213"/>
    </location>
</feature>
<accession>A0A0J5LBE0</accession>
<dbReference type="InterPro" id="IPR006337">
    <property type="entry name" value="DgaE-like"/>
</dbReference>
<dbReference type="AlphaFoldDB" id="A0A0J5LBE0"/>
<reference evidence="5 6" key="1">
    <citation type="submission" date="2015-05" db="EMBL/GenBank/DDBJ databases">
        <title>Genome sequences of Pluralibacter gergoviae.</title>
        <authorList>
            <person name="Greninger A.L."/>
            <person name="Miller S."/>
        </authorList>
    </citation>
    <scope>NUCLEOTIDE SEQUENCE [LARGE SCALE GENOMIC DNA]</scope>
    <source>
        <strain evidence="5 6">JS81F13</strain>
    </source>
</reference>
<dbReference type="EMBL" id="LDZF01000003">
    <property type="protein sequence ID" value="KMK15674.1"/>
    <property type="molecule type" value="Genomic_DNA"/>
</dbReference>
<dbReference type="PANTHER" id="PTHR32328">
    <property type="entry name" value="L-SERYL-TRNA(SEC) SELENIUM TRANSFERASE"/>
    <property type="match status" value="1"/>
</dbReference>
<dbReference type="NCBIfam" id="TIGR01437">
    <property type="entry name" value="selA_rel"/>
    <property type="match status" value="1"/>
</dbReference>
<comment type="cofactor">
    <cofactor evidence="1 4">
        <name>pyridoxal 5'-phosphate</name>
        <dbReference type="ChEBI" id="CHEBI:597326"/>
    </cofactor>
</comment>
<proteinExistence type="inferred from homology"/>
<dbReference type="PANTHER" id="PTHR32328:SF0">
    <property type="entry name" value="L-SERYL-TRNA(SEC) SELENIUM TRANSFERASE"/>
    <property type="match status" value="1"/>
</dbReference>
<dbReference type="SUPFAM" id="SSF53383">
    <property type="entry name" value="PLP-dependent transferases"/>
    <property type="match status" value="1"/>
</dbReference>
<dbReference type="Pfam" id="PF03841">
    <property type="entry name" value="SelA"/>
    <property type="match status" value="1"/>
</dbReference>
<name>A0A0J5LBE0_PLUGE</name>
<evidence type="ECO:0000256" key="1">
    <source>
        <dbReference type="ARBA" id="ARBA00001933"/>
    </source>
</evidence>
<protein>
    <submittedName>
        <fullName evidence="5">Selenocysteine synthase</fullName>
    </submittedName>
</protein>
<dbReference type="InterPro" id="IPR015421">
    <property type="entry name" value="PyrdxlP-dep_Trfase_major"/>
</dbReference>
<keyword evidence="6" id="KW-1185">Reference proteome</keyword>
<evidence type="ECO:0000313" key="5">
    <source>
        <dbReference type="EMBL" id="KMK15674.1"/>
    </source>
</evidence>
<comment type="caution">
    <text evidence="5">The sequence shown here is derived from an EMBL/GenBank/DDBJ whole genome shotgun (WGS) entry which is preliminary data.</text>
</comment>
<dbReference type="InterPro" id="IPR018319">
    <property type="entry name" value="SelA-like"/>
</dbReference>
<dbReference type="RefSeq" id="WP_048278200.1">
    <property type="nucleotide sequence ID" value="NZ_LDZF01000003.1"/>
</dbReference>
<evidence type="ECO:0000313" key="6">
    <source>
        <dbReference type="Proteomes" id="UP000036196"/>
    </source>
</evidence>
<dbReference type="Gene3D" id="3.40.640.10">
    <property type="entry name" value="Type I PLP-dependent aspartate aminotransferase-like (Major domain)"/>
    <property type="match status" value="1"/>
</dbReference>
<sequence length="372" mass="39339">MEQNIYQQLGLKRVINACGKMTILGVSSVDPEVMQAVARAASAFVEIDKLTDAAGEQVSHHTGTEASYVTSCASAGIAIAVAAAVTRGDPAKVAQMPDSSGMANEILILRGHNVDYGAQIGSAVRLGGGRLVEVGASNLAVRWQLESAVTPNTAALIYVKSHHCVQKGMLSFDDFLEAARSRGLPLIVDAAAEEDLQRWGNSGADMVIFSGAKAFNAPTSGFITGKTRWIAACKAQHTGIARAMKIGKENIVGLIYALDRYAAAGAAGAADGPESLRTAVEAISAIRGLRADIEQDEAGRAIWRIRVTVDEKALGMSVRDVEEQLRGGEIAIYTRRYQLHQGVFSLDPRTLAAGEMALIVARLQDIADHAAD</sequence>
<dbReference type="NCBIfam" id="NF047797">
    <property type="entry name" value="glminPNH3LysDgaE"/>
    <property type="match status" value="1"/>
</dbReference>